<dbReference type="EMBL" id="KZ998223">
    <property type="protein sequence ID" value="RKO86409.1"/>
    <property type="molecule type" value="Genomic_DNA"/>
</dbReference>
<dbReference type="Proteomes" id="UP000269721">
    <property type="component" value="Unassembled WGS sequence"/>
</dbReference>
<sequence>MMGELLLDEALVRLVLSEEAVKGNAAVPLQRLLEHIVVKNPRLRVERREHLLRQMRAVGLVHAAERVRARHDRHNLLRGEPHAVRVGDSTGGRVAGKREEVLGVRPRLAEPADERDLGSGACFDDDGGEVHRVRHEHRGADFVAAEGVGEKLVGLVFESEAFVADTAELVDDAAVEAEGTVCLEPGGWEGRGHKLTGIVECEPQPDGRQHPPVAGSLASAQPFPEMKAVTLSANACVRVQRGRRPVSHQLSRRYCSESDSDACLCMWVHYRQHAPPWTELHFNDSGLTPPLEGRDREIHEEYRAVDILLWRKVQEPTLVQRSIEMRSDSEPAGADAPRTSSSRLPPAKSSLLGIGLSPMKSRE</sequence>
<accession>A0A4P9W2D6</accession>
<feature type="region of interest" description="Disordered" evidence="1">
    <location>
        <begin position="321"/>
        <end position="363"/>
    </location>
</feature>
<reference evidence="3" key="1">
    <citation type="journal article" date="2018" name="Nat. Microbiol.">
        <title>Leveraging single-cell genomics to expand the fungal tree of life.</title>
        <authorList>
            <person name="Ahrendt S.R."/>
            <person name="Quandt C.A."/>
            <person name="Ciobanu D."/>
            <person name="Clum A."/>
            <person name="Salamov A."/>
            <person name="Andreopoulos B."/>
            <person name="Cheng J.F."/>
            <person name="Woyke T."/>
            <person name="Pelin A."/>
            <person name="Henrissat B."/>
            <person name="Reynolds N.K."/>
            <person name="Benny G.L."/>
            <person name="Smith M.E."/>
            <person name="James T.Y."/>
            <person name="Grigoriev I.V."/>
        </authorList>
    </citation>
    <scope>NUCLEOTIDE SEQUENCE [LARGE SCALE GENOMIC DNA]</scope>
</reference>
<evidence type="ECO:0000256" key="1">
    <source>
        <dbReference type="SAM" id="MobiDB-lite"/>
    </source>
</evidence>
<protein>
    <submittedName>
        <fullName evidence="2">Uncharacterized protein</fullName>
    </submittedName>
</protein>
<evidence type="ECO:0000313" key="2">
    <source>
        <dbReference type="EMBL" id="RKO86409.1"/>
    </source>
</evidence>
<keyword evidence="3" id="KW-1185">Reference proteome</keyword>
<organism evidence="2 3">
    <name type="scientific">Blyttiomyces helicus</name>
    <dbReference type="NCBI Taxonomy" id="388810"/>
    <lineage>
        <taxon>Eukaryota</taxon>
        <taxon>Fungi</taxon>
        <taxon>Fungi incertae sedis</taxon>
        <taxon>Chytridiomycota</taxon>
        <taxon>Chytridiomycota incertae sedis</taxon>
        <taxon>Chytridiomycetes</taxon>
        <taxon>Chytridiomycetes incertae sedis</taxon>
        <taxon>Blyttiomyces</taxon>
    </lineage>
</organism>
<proteinExistence type="predicted"/>
<dbReference type="AlphaFoldDB" id="A0A4P9W2D6"/>
<gene>
    <name evidence="2" type="ORF">BDK51DRAFT_46992</name>
</gene>
<evidence type="ECO:0000313" key="3">
    <source>
        <dbReference type="Proteomes" id="UP000269721"/>
    </source>
</evidence>
<name>A0A4P9W2D6_9FUNG</name>